<feature type="region of interest" description="Disordered" evidence="1">
    <location>
        <begin position="48"/>
        <end position="89"/>
    </location>
</feature>
<feature type="compositionally biased region" description="Low complexity" evidence="1">
    <location>
        <begin position="59"/>
        <end position="89"/>
    </location>
</feature>
<dbReference type="STRING" id="235985.SAMN05414137_101199"/>
<name>A0A1H7FHG9_STRJI</name>
<dbReference type="Proteomes" id="UP000183015">
    <property type="component" value="Unassembled WGS sequence"/>
</dbReference>
<reference evidence="3" key="1">
    <citation type="submission" date="2016-10" db="EMBL/GenBank/DDBJ databases">
        <authorList>
            <person name="Varghese N."/>
        </authorList>
    </citation>
    <scope>NUCLEOTIDE SEQUENCE [LARGE SCALE GENOMIC DNA]</scope>
    <source>
        <strain evidence="3">DSM 45096 / BCRC 16803 / CGMCC 4.1857 / CIP 109030 / JCM 12277 / KCTC 19219 / NBRC 100920 / 33214</strain>
    </source>
</reference>
<evidence type="ECO:0000313" key="2">
    <source>
        <dbReference type="EMBL" id="SEK23882.1"/>
    </source>
</evidence>
<gene>
    <name evidence="2" type="ORF">SAMN05414137_101199</name>
</gene>
<organism evidence="2 3">
    <name type="scientific">Streptacidiphilus jiangxiensis</name>
    <dbReference type="NCBI Taxonomy" id="235985"/>
    <lineage>
        <taxon>Bacteria</taxon>
        <taxon>Bacillati</taxon>
        <taxon>Actinomycetota</taxon>
        <taxon>Actinomycetes</taxon>
        <taxon>Kitasatosporales</taxon>
        <taxon>Streptomycetaceae</taxon>
        <taxon>Streptacidiphilus</taxon>
    </lineage>
</organism>
<evidence type="ECO:0000313" key="3">
    <source>
        <dbReference type="Proteomes" id="UP000183015"/>
    </source>
</evidence>
<keyword evidence="3" id="KW-1185">Reference proteome</keyword>
<protein>
    <recommendedName>
        <fullName evidence="4">YbaB/EbfC DNA-binding family protein</fullName>
    </recommendedName>
</protein>
<sequence>MRLSADGLPDSIRLESGWRQSARAGALASAVQEAAQLAMTKRMAAWHADLEQSGRSLDPSRGPRTRSAAPPAGARTTTPPAFATAEPASALAGRTTGALIEEVLSLVDSMDRPGAEPFTPPRGRGTAAQDKVTITLSEHALLSCSIDPDWTEKQPDQAVQSALSAALSAAKTALARNQQTVRASSGAQGRPELLALELLSRLGKG</sequence>
<evidence type="ECO:0008006" key="4">
    <source>
        <dbReference type="Google" id="ProtNLM"/>
    </source>
</evidence>
<evidence type="ECO:0000256" key="1">
    <source>
        <dbReference type="SAM" id="MobiDB-lite"/>
    </source>
</evidence>
<accession>A0A1H7FHG9</accession>
<dbReference type="AlphaFoldDB" id="A0A1H7FHG9"/>
<proteinExistence type="predicted"/>
<dbReference type="EMBL" id="FOAZ01000001">
    <property type="protein sequence ID" value="SEK23882.1"/>
    <property type="molecule type" value="Genomic_DNA"/>
</dbReference>